<evidence type="ECO:0000313" key="3">
    <source>
        <dbReference type="Proteomes" id="UP000034601"/>
    </source>
</evidence>
<name>A0A0G0U1A8_9BACT</name>
<reference evidence="2 3" key="1">
    <citation type="journal article" date="2015" name="Nature">
        <title>rRNA introns, odd ribosomes, and small enigmatic genomes across a large radiation of phyla.</title>
        <authorList>
            <person name="Brown C.T."/>
            <person name="Hug L.A."/>
            <person name="Thomas B.C."/>
            <person name="Sharon I."/>
            <person name="Castelle C.J."/>
            <person name="Singh A."/>
            <person name="Wilkins M.J."/>
            <person name="Williams K.H."/>
            <person name="Banfield J.F."/>
        </authorList>
    </citation>
    <scope>NUCLEOTIDE SEQUENCE [LARGE SCALE GENOMIC DNA]</scope>
</reference>
<evidence type="ECO:0000256" key="1">
    <source>
        <dbReference type="SAM" id="Phobius"/>
    </source>
</evidence>
<keyword evidence="1" id="KW-0812">Transmembrane</keyword>
<organism evidence="2 3">
    <name type="scientific">Candidatus Daviesbacteria bacterium GW2011_GWA2_40_9</name>
    <dbReference type="NCBI Taxonomy" id="1618424"/>
    <lineage>
        <taxon>Bacteria</taxon>
        <taxon>Candidatus Daviesiibacteriota</taxon>
    </lineage>
</organism>
<comment type="caution">
    <text evidence="2">The sequence shown here is derived from an EMBL/GenBank/DDBJ whole genome shotgun (WGS) entry which is preliminary data.</text>
</comment>
<dbReference type="AlphaFoldDB" id="A0A0G0U1A8"/>
<feature type="transmembrane region" description="Helical" evidence="1">
    <location>
        <begin position="168"/>
        <end position="185"/>
    </location>
</feature>
<dbReference type="Proteomes" id="UP000034601">
    <property type="component" value="Unassembled WGS sequence"/>
</dbReference>
<gene>
    <name evidence="2" type="ORF">UU29_C0008G0007</name>
</gene>
<keyword evidence="1" id="KW-1133">Transmembrane helix</keyword>
<keyword evidence="1" id="KW-0472">Membrane</keyword>
<sequence length="245" mass="27827">MMKKIFIALFLLGLISPTVAYGRIGVGVGTGKIQVEDKLKPGIIYELPSLTVLNTGDEESDYEVNVSYHEKQPQLRPPQNWFIFSPQKFHLEPGKVRTVTIKLNLPVRTEPGEYFAYLEGHPVKKSVSGNTTIGVAAAAKLYFTVIPGNFLEGIYYKIASFWKVYSPWPQRLLILLVIGVAYLWVRKHFNIQIGLKKPGATSPEHHTESSFKPLRRLSRKELFLQKQNESKTSILENKLDKDKND</sequence>
<protein>
    <submittedName>
        <fullName evidence="2">Uncharacterized protein</fullName>
    </submittedName>
</protein>
<evidence type="ECO:0000313" key="2">
    <source>
        <dbReference type="EMBL" id="KKR82898.1"/>
    </source>
</evidence>
<dbReference type="EMBL" id="LCAB01000008">
    <property type="protein sequence ID" value="KKR82898.1"/>
    <property type="molecule type" value="Genomic_DNA"/>
</dbReference>
<accession>A0A0G0U1A8</accession>
<proteinExistence type="predicted"/>